<dbReference type="Pfam" id="PF07929">
    <property type="entry name" value="PRiA4_ORF3"/>
    <property type="match status" value="1"/>
</dbReference>
<gene>
    <name evidence="2" type="ORF">VTAP4600_B0728</name>
</gene>
<protein>
    <recommendedName>
        <fullName evidence="1">Plasmid pRiA4b Orf3-like domain-containing protein</fullName>
    </recommendedName>
</protein>
<evidence type="ECO:0000313" key="2">
    <source>
        <dbReference type="EMBL" id="SON52339.1"/>
    </source>
</evidence>
<evidence type="ECO:0000313" key="3">
    <source>
        <dbReference type="Proteomes" id="UP000235828"/>
    </source>
</evidence>
<dbReference type="RefSeq" id="WP_102524615.1">
    <property type="nucleotide sequence ID" value="NZ_LT960612.1"/>
</dbReference>
<dbReference type="SUPFAM" id="SSF159941">
    <property type="entry name" value="MM3350-like"/>
    <property type="match status" value="1"/>
</dbReference>
<evidence type="ECO:0000259" key="1">
    <source>
        <dbReference type="Pfam" id="PF07929"/>
    </source>
</evidence>
<dbReference type="InterPro" id="IPR012912">
    <property type="entry name" value="Plasmid_pRiA4b_Orf3-like"/>
</dbReference>
<dbReference type="KEGG" id="vta:B0728"/>
<accession>A0A2N8ZKA0</accession>
<dbReference type="PANTHER" id="PTHR41878:SF1">
    <property type="entry name" value="TNPR PROTEIN"/>
    <property type="match status" value="1"/>
</dbReference>
<keyword evidence="3" id="KW-1185">Reference proteome</keyword>
<name>A0A2N8ZKA0_9VIBR</name>
<organism evidence="2 3">
    <name type="scientific">Vibrio tapetis subsp. tapetis</name>
    <dbReference type="NCBI Taxonomy" id="1671868"/>
    <lineage>
        <taxon>Bacteria</taxon>
        <taxon>Pseudomonadati</taxon>
        <taxon>Pseudomonadota</taxon>
        <taxon>Gammaproteobacteria</taxon>
        <taxon>Vibrionales</taxon>
        <taxon>Vibrionaceae</taxon>
        <taxon>Vibrio</taxon>
    </lineage>
</organism>
<dbReference type="Proteomes" id="UP000235828">
    <property type="component" value="Chromosome B"/>
</dbReference>
<dbReference type="AlphaFoldDB" id="A0A2N8ZKA0"/>
<dbReference type="PANTHER" id="PTHR41878">
    <property type="entry name" value="LEXA REPRESSOR-RELATED"/>
    <property type="match status" value="1"/>
</dbReference>
<dbReference type="Gene3D" id="3.10.290.30">
    <property type="entry name" value="MM3350-like"/>
    <property type="match status" value="1"/>
</dbReference>
<reference evidence="2 3" key="1">
    <citation type="submission" date="2017-10" db="EMBL/GenBank/DDBJ databases">
        <authorList>
            <person name="Banno H."/>
            <person name="Chua N.-H."/>
        </authorList>
    </citation>
    <scope>NUCLEOTIDE SEQUENCE [LARGE SCALE GENOMIC DNA]</scope>
    <source>
        <strain evidence="2">Vibrio tapetis CECT4600</strain>
    </source>
</reference>
<feature type="domain" description="Plasmid pRiA4b Orf3-like" evidence="1">
    <location>
        <begin position="10"/>
        <end position="181"/>
    </location>
</feature>
<dbReference type="InterPro" id="IPR024047">
    <property type="entry name" value="MM3350-like_sf"/>
</dbReference>
<dbReference type="OrthoDB" id="9816539at2"/>
<proteinExistence type="predicted"/>
<dbReference type="EMBL" id="LT960612">
    <property type="protein sequence ID" value="SON52339.1"/>
    <property type="molecule type" value="Genomic_DNA"/>
</dbReference>
<sequence length="287" mass="32829">MNVIPFQPLQAYQLKVALNGIKPMIWRRILVSNDINLGELHDYIQRAMGWDEEHLHSFSSADERIFIPILDQEDLSSRAEDESQTALVEVMAKKGDKLQYTYDFGDNWEHTITLEKVRPVADLVESDFCLAGKRACPPENCGGLSGYKNLLRIIVTPSHEDHLEVIDWLGEYYDPEYFDAEDVNMMLEHESFDDENFADMDEFASQMEVQTVLQNQAMDIVLRSLLATLQQSQPELYESVKSLSQLQATSLLESTISANIPEAEEMSAALVEVVDDYFAFDQDDIFR</sequence>